<dbReference type="SUPFAM" id="SSF51735">
    <property type="entry name" value="NAD(P)-binding Rossmann-fold domains"/>
    <property type="match status" value="1"/>
</dbReference>
<dbReference type="EMBL" id="SGWV01000010">
    <property type="protein sequence ID" value="RZS53346.1"/>
    <property type="molecule type" value="Genomic_DNA"/>
</dbReference>
<name>A0A4Q7LFU5_9BURK</name>
<dbReference type="NCBIfam" id="NF005437">
    <property type="entry name" value="PRK07024.1"/>
    <property type="match status" value="1"/>
</dbReference>
<keyword evidence="2" id="KW-0560">Oxidoreductase</keyword>
<sequence length="272" mass="28809">MSPPAAVANADRVAPLVVITGASSGIGLALADAYAQRGWRLALIARRVDVLHEWVSGHAPQAGRVLCLCADVRRVDEIVAAGHRVMAEMGVPDVVIANAGISVGVDTAEASDLAVLQEIYATNVIGMAATFQPYLAPMQQARRGALVGIGSVGGIRGLPGHGGYCASKAAVISYCESLRVEQRAHGLRVVTLLPGFVATPLTQSNPYPMPFLMRPDAFAAQALKAIDQGVSRRVIPWPMGLVATLLRWLPDALFDRLMAGRPRKPRRAPAEE</sequence>
<dbReference type="RefSeq" id="WP_130482789.1">
    <property type="nucleotide sequence ID" value="NZ_SGWV01000010.1"/>
</dbReference>
<dbReference type="PROSITE" id="PS00061">
    <property type="entry name" value="ADH_SHORT"/>
    <property type="match status" value="1"/>
</dbReference>
<organism evidence="4 5">
    <name type="scientific">Sphaerotilus mobilis</name>
    <dbReference type="NCBI Taxonomy" id="47994"/>
    <lineage>
        <taxon>Bacteria</taxon>
        <taxon>Pseudomonadati</taxon>
        <taxon>Pseudomonadota</taxon>
        <taxon>Betaproteobacteria</taxon>
        <taxon>Burkholderiales</taxon>
        <taxon>Sphaerotilaceae</taxon>
        <taxon>Sphaerotilus</taxon>
    </lineage>
</organism>
<gene>
    <name evidence="4" type="ORF">EV685_2974</name>
</gene>
<reference evidence="4 5" key="1">
    <citation type="submission" date="2019-02" db="EMBL/GenBank/DDBJ databases">
        <title>Genomic Encyclopedia of Type Strains, Phase IV (KMG-IV): sequencing the most valuable type-strain genomes for metagenomic binning, comparative biology and taxonomic classification.</title>
        <authorList>
            <person name="Goeker M."/>
        </authorList>
    </citation>
    <scope>NUCLEOTIDE SEQUENCE [LARGE SCALE GENOMIC DNA]</scope>
    <source>
        <strain evidence="4 5">DSM 10617</strain>
    </source>
</reference>
<dbReference type="Pfam" id="PF00106">
    <property type="entry name" value="adh_short"/>
    <property type="match status" value="1"/>
</dbReference>
<evidence type="ECO:0000313" key="5">
    <source>
        <dbReference type="Proteomes" id="UP000293433"/>
    </source>
</evidence>
<dbReference type="Gene3D" id="3.40.50.720">
    <property type="entry name" value="NAD(P)-binding Rossmann-like Domain"/>
    <property type="match status" value="1"/>
</dbReference>
<dbReference type="PRINTS" id="PR00080">
    <property type="entry name" value="SDRFAMILY"/>
</dbReference>
<dbReference type="InterPro" id="IPR002347">
    <property type="entry name" value="SDR_fam"/>
</dbReference>
<dbReference type="Proteomes" id="UP000293433">
    <property type="component" value="Unassembled WGS sequence"/>
</dbReference>
<protein>
    <submittedName>
        <fullName evidence="4">Short-subunit dehydrogenase</fullName>
    </submittedName>
</protein>
<accession>A0A4Q7LFU5</accession>
<dbReference type="PANTHER" id="PTHR44196">
    <property type="entry name" value="DEHYDROGENASE/REDUCTASE SDR FAMILY MEMBER 7B"/>
    <property type="match status" value="1"/>
</dbReference>
<evidence type="ECO:0000256" key="3">
    <source>
        <dbReference type="RuleBase" id="RU000363"/>
    </source>
</evidence>
<dbReference type="AlphaFoldDB" id="A0A4Q7LFU5"/>
<evidence type="ECO:0000313" key="4">
    <source>
        <dbReference type="EMBL" id="RZS53346.1"/>
    </source>
</evidence>
<comment type="caution">
    <text evidence="4">The sequence shown here is derived from an EMBL/GenBank/DDBJ whole genome shotgun (WGS) entry which is preliminary data.</text>
</comment>
<evidence type="ECO:0000256" key="2">
    <source>
        <dbReference type="ARBA" id="ARBA00023002"/>
    </source>
</evidence>
<keyword evidence="5" id="KW-1185">Reference proteome</keyword>
<dbReference type="OrthoDB" id="9797538at2"/>
<proteinExistence type="inferred from homology"/>
<comment type="similarity">
    <text evidence="1 3">Belongs to the short-chain dehydrogenases/reductases (SDR) family.</text>
</comment>
<dbReference type="PANTHER" id="PTHR44196:SF1">
    <property type="entry name" value="DEHYDROGENASE_REDUCTASE SDR FAMILY MEMBER 7B"/>
    <property type="match status" value="1"/>
</dbReference>
<evidence type="ECO:0000256" key="1">
    <source>
        <dbReference type="ARBA" id="ARBA00006484"/>
    </source>
</evidence>
<dbReference type="GO" id="GO:0016020">
    <property type="term" value="C:membrane"/>
    <property type="evidence" value="ECO:0007669"/>
    <property type="project" value="TreeGrafter"/>
</dbReference>
<dbReference type="GO" id="GO:0016491">
    <property type="term" value="F:oxidoreductase activity"/>
    <property type="evidence" value="ECO:0007669"/>
    <property type="project" value="UniProtKB-KW"/>
</dbReference>
<dbReference type="PRINTS" id="PR00081">
    <property type="entry name" value="GDHRDH"/>
</dbReference>
<dbReference type="InterPro" id="IPR020904">
    <property type="entry name" value="Sc_DH/Rdtase_CS"/>
</dbReference>
<dbReference type="InterPro" id="IPR036291">
    <property type="entry name" value="NAD(P)-bd_dom_sf"/>
</dbReference>